<dbReference type="Proteomes" id="UP000003112">
    <property type="component" value="Unassembled WGS sequence"/>
</dbReference>
<protein>
    <submittedName>
        <fullName evidence="1">Uncharacterized protein</fullName>
    </submittedName>
</protein>
<dbReference type="HOGENOM" id="CLU_3294187_0_0_10"/>
<gene>
    <name evidence="1" type="ORF">HMPREF6485_0087</name>
</gene>
<dbReference type="AlphaFoldDB" id="E6K3A2"/>
<proteinExistence type="predicted"/>
<accession>E6K3A2</accession>
<reference evidence="1 2" key="1">
    <citation type="submission" date="2010-10" db="EMBL/GenBank/DDBJ databases">
        <authorList>
            <person name="Muzny D."/>
            <person name="Qin X."/>
            <person name="Deng J."/>
            <person name="Jiang H."/>
            <person name="Liu Y."/>
            <person name="Qu J."/>
            <person name="Song X.-Z."/>
            <person name="Zhang L."/>
            <person name="Thornton R."/>
            <person name="Coyle M."/>
            <person name="Francisco L."/>
            <person name="Jackson L."/>
            <person name="Javaid M."/>
            <person name="Korchina V."/>
            <person name="Kovar C."/>
            <person name="Mata R."/>
            <person name="Mathew T."/>
            <person name="Ngo R."/>
            <person name="Nguyen L."/>
            <person name="Nguyen N."/>
            <person name="Okwuonu G."/>
            <person name="Ongeri F."/>
            <person name="Pham C."/>
            <person name="Simmons D."/>
            <person name="Wilczek-Boney K."/>
            <person name="Hale W."/>
            <person name="Jakkamsetti A."/>
            <person name="Pham P."/>
            <person name="Ruth R."/>
            <person name="San Lucas F."/>
            <person name="Warren J."/>
            <person name="Zhang J."/>
            <person name="Zhao Z."/>
            <person name="Zhou C."/>
            <person name="Zhu D."/>
            <person name="Lee S."/>
            <person name="Bess C."/>
            <person name="Blankenburg K."/>
            <person name="Forbes L."/>
            <person name="Fu Q."/>
            <person name="Gubbala S."/>
            <person name="Hirani K."/>
            <person name="Jayaseelan J.C."/>
            <person name="Lara F."/>
            <person name="Munidasa M."/>
            <person name="Palculict T."/>
            <person name="Patil S."/>
            <person name="Pu L.-L."/>
            <person name="Saada N."/>
            <person name="Tang L."/>
            <person name="Weissenberger G."/>
            <person name="Zhu Y."/>
            <person name="Hemphill L."/>
            <person name="Shang Y."/>
            <person name="Youmans B."/>
            <person name="Ayvaz T."/>
            <person name="Ross M."/>
            <person name="Santibanez J."/>
            <person name="Aqrawi P."/>
            <person name="Gross S."/>
            <person name="Joshi V."/>
            <person name="Fowler G."/>
            <person name="Nazareth L."/>
            <person name="Reid J."/>
            <person name="Worley K."/>
            <person name="Petrosino J."/>
            <person name="Highlander S."/>
            <person name="Gibbs R."/>
        </authorList>
    </citation>
    <scope>NUCLEOTIDE SEQUENCE [LARGE SCALE GENOMIC DNA]</scope>
    <source>
        <strain evidence="1 2">ATCC 33574</strain>
    </source>
</reference>
<evidence type="ECO:0000313" key="2">
    <source>
        <dbReference type="Proteomes" id="UP000003112"/>
    </source>
</evidence>
<sequence length="40" mass="4613">MKGKNNAYVILKDGNVVASAFFLKGKNNCYFMNEDYYLKT</sequence>
<keyword evidence="2" id="KW-1185">Reference proteome</keyword>
<comment type="caution">
    <text evidence="1">The sequence shown here is derived from an EMBL/GenBank/DDBJ whole genome shotgun (WGS) entry which is preliminary data.</text>
</comment>
<dbReference type="EMBL" id="AEPD01000005">
    <property type="protein sequence ID" value="EFU31985.1"/>
    <property type="molecule type" value="Genomic_DNA"/>
</dbReference>
<name>E6K3A2_9BACT</name>
<evidence type="ECO:0000313" key="1">
    <source>
        <dbReference type="EMBL" id="EFU31985.1"/>
    </source>
</evidence>
<organism evidence="1 2">
    <name type="scientific">Segatella buccae ATCC 33574</name>
    <dbReference type="NCBI Taxonomy" id="873513"/>
    <lineage>
        <taxon>Bacteria</taxon>
        <taxon>Pseudomonadati</taxon>
        <taxon>Bacteroidota</taxon>
        <taxon>Bacteroidia</taxon>
        <taxon>Bacteroidales</taxon>
        <taxon>Prevotellaceae</taxon>
        <taxon>Segatella</taxon>
    </lineage>
</organism>
<dbReference type="STRING" id="873513.HMPREF6485_0087"/>